<evidence type="ECO:0000313" key="3">
    <source>
        <dbReference type="Proteomes" id="UP000185781"/>
    </source>
</evidence>
<accession>A0A1N7KMA3</accession>
<feature type="signal peptide" evidence="1">
    <location>
        <begin position="1"/>
        <end position="20"/>
    </location>
</feature>
<name>A0A1N7KMA3_9FLAO</name>
<feature type="chain" id="PRO_5012658932" description="Peptidylprolyl isomerase" evidence="1">
    <location>
        <begin position="21"/>
        <end position="156"/>
    </location>
</feature>
<evidence type="ECO:0000313" key="2">
    <source>
        <dbReference type="EMBL" id="SIS62606.1"/>
    </source>
</evidence>
<gene>
    <name evidence="2" type="ORF">SAMN05421785_101593</name>
</gene>
<organism evidence="2 3">
    <name type="scientific">Chryseobacterium gambrini</name>
    <dbReference type="NCBI Taxonomy" id="373672"/>
    <lineage>
        <taxon>Bacteria</taxon>
        <taxon>Pseudomonadati</taxon>
        <taxon>Bacteroidota</taxon>
        <taxon>Flavobacteriia</taxon>
        <taxon>Flavobacteriales</taxon>
        <taxon>Weeksellaceae</taxon>
        <taxon>Chryseobacterium group</taxon>
        <taxon>Chryseobacterium</taxon>
    </lineage>
</organism>
<protein>
    <recommendedName>
        <fullName evidence="4">Peptidylprolyl isomerase</fullName>
    </recommendedName>
</protein>
<reference evidence="2 3" key="1">
    <citation type="submission" date="2017-01" db="EMBL/GenBank/DDBJ databases">
        <authorList>
            <person name="Mah S.A."/>
            <person name="Swanson W.J."/>
            <person name="Moy G.W."/>
            <person name="Vacquier V.D."/>
        </authorList>
    </citation>
    <scope>NUCLEOTIDE SEQUENCE [LARGE SCALE GENOMIC DNA]</scope>
    <source>
        <strain evidence="2 3">DSM 18014</strain>
    </source>
</reference>
<proteinExistence type="predicted"/>
<sequence>MLSANHFIMKKILLIVAALAFQAGFSQESKIKVVESKKIELTSELSKDKIDFYHPYFLKFVDALKRSDKEAVNTLISDKVKSIVSDNVIQKLSGGISFERTFEVYKSGYQKLLDNETYPTIQYKYKDDTLSPPRDLVTVVFENDGKILGVMPDYSR</sequence>
<dbReference type="EMBL" id="FTOV01000001">
    <property type="protein sequence ID" value="SIS62606.1"/>
    <property type="molecule type" value="Genomic_DNA"/>
</dbReference>
<dbReference type="AlphaFoldDB" id="A0A1N7KMA3"/>
<keyword evidence="1" id="KW-0732">Signal</keyword>
<dbReference type="Proteomes" id="UP000185781">
    <property type="component" value="Unassembled WGS sequence"/>
</dbReference>
<evidence type="ECO:0000256" key="1">
    <source>
        <dbReference type="SAM" id="SignalP"/>
    </source>
</evidence>
<evidence type="ECO:0008006" key="4">
    <source>
        <dbReference type="Google" id="ProtNLM"/>
    </source>
</evidence>
<dbReference type="STRING" id="373672.SAMN05421785_101593"/>